<keyword evidence="2" id="KW-1185">Reference proteome</keyword>
<protein>
    <submittedName>
        <fullName evidence="1">HupK protein</fullName>
    </submittedName>
</protein>
<dbReference type="SUPFAM" id="SSF56762">
    <property type="entry name" value="HydB/Nqo4-like"/>
    <property type="match status" value="1"/>
</dbReference>
<reference evidence="1 2" key="1">
    <citation type="submission" date="2021-05" db="EMBL/GenBank/DDBJ databases">
        <title>Bacteria Genome sequencing.</title>
        <authorList>
            <person name="Takabe Y."/>
            <person name="Nakajima Y."/>
            <person name="Suzuki S."/>
            <person name="Shiozaki T."/>
        </authorList>
    </citation>
    <scope>NUCLEOTIDE SEQUENCE [LARGE SCALE GENOMIC DNA]</scope>
    <source>
        <strain evidence="1 2">AI_62</strain>
    </source>
</reference>
<dbReference type="EMBL" id="BPFH01000008">
    <property type="protein sequence ID" value="GIT96862.1"/>
    <property type="molecule type" value="Genomic_DNA"/>
</dbReference>
<dbReference type="Gene3D" id="1.10.645.10">
    <property type="entry name" value="Cytochrome-c3 Hydrogenase, chain B"/>
    <property type="match status" value="1"/>
</dbReference>
<dbReference type="RefSeq" id="WP_220750355.1">
    <property type="nucleotide sequence ID" value="NZ_BPFH01000008.1"/>
</dbReference>
<sequence length="293" mass="30337">MLDAGPQTRLRAQAAPPLPIDRMVLGKPVAEVEALLPRLFSLCRAAQGAGVQAALGKPVTTDGIAAEVLRDHVMKLFVSWPGHFGMAPLPLPPGWADGGADLAQAVFGPTGHAPQTGEALHGFVASDLGVAPVLRRIAGCFDPGEAAAQAPRVTADTIWDIHAGENSVAARHADHPALRALGDRAGQGPLWRAVARVYDVQAAMDGCLPAPTTGPGWAVVPATRGLYGIALTVEDGCVTAFARVTPTDHLLAQEGILDRALSSLPAEKAGLAPLLLDILDPCSPVRLREGTHA</sequence>
<accession>A0ABQ4NR20</accession>
<proteinExistence type="predicted"/>
<gene>
    <name evidence="1" type="primary">hupK</name>
    <name evidence="1" type="ORF">JANAI62_34850</name>
</gene>
<name>A0ABQ4NR20_9RHOB</name>
<evidence type="ECO:0000313" key="2">
    <source>
        <dbReference type="Proteomes" id="UP000786693"/>
    </source>
</evidence>
<comment type="caution">
    <text evidence="1">The sequence shown here is derived from an EMBL/GenBank/DDBJ whole genome shotgun (WGS) entry which is preliminary data.</text>
</comment>
<evidence type="ECO:0000313" key="1">
    <source>
        <dbReference type="EMBL" id="GIT96862.1"/>
    </source>
</evidence>
<dbReference type="Proteomes" id="UP000786693">
    <property type="component" value="Unassembled WGS sequence"/>
</dbReference>
<organism evidence="1 2">
    <name type="scientific">Jannaschia pagri</name>
    <dbReference type="NCBI Taxonomy" id="2829797"/>
    <lineage>
        <taxon>Bacteria</taxon>
        <taxon>Pseudomonadati</taxon>
        <taxon>Pseudomonadota</taxon>
        <taxon>Alphaproteobacteria</taxon>
        <taxon>Rhodobacterales</taxon>
        <taxon>Roseobacteraceae</taxon>
        <taxon>Jannaschia</taxon>
    </lineage>
</organism>
<dbReference type="InterPro" id="IPR029014">
    <property type="entry name" value="NiFe-Hase_large"/>
</dbReference>